<dbReference type="PANTHER" id="PTHR33495:SF2">
    <property type="entry name" value="ANTI-SIGMA FACTOR ANTAGONIST TM_1081-RELATED"/>
    <property type="match status" value="1"/>
</dbReference>
<dbReference type="InterPro" id="IPR003658">
    <property type="entry name" value="Anti-sigma_ant"/>
</dbReference>
<reference evidence="4 5" key="1">
    <citation type="journal article" date="2019" name="Int. J. Syst. Evol. Microbiol.">
        <title>The Global Catalogue of Microorganisms (GCM) 10K type strain sequencing project: providing services to taxonomists for standard genome sequencing and annotation.</title>
        <authorList>
            <consortium name="The Broad Institute Genomics Platform"/>
            <consortium name="The Broad Institute Genome Sequencing Center for Infectious Disease"/>
            <person name="Wu L."/>
            <person name="Ma J."/>
        </authorList>
    </citation>
    <scope>NUCLEOTIDE SEQUENCE [LARGE SCALE GENOMIC DNA]</scope>
    <source>
        <strain evidence="4 5">JCM 11445</strain>
    </source>
</reference>
<comment type="caution">
    <text evidence="4">The sequence shown here is derived from an EMBL/GenBank/DDBJ whole genome shotgun (WGS) entry which is preliminary data.</text>
</comment>
<dbReference type="InterPro" id="IPR002645">
    <property type="entry name" value="STAS_dom"/>
</dbReference>
<evidence type="ECO:0000313" key="5">
    <source>
        <dbReference type="Proteomes" id="UP001500033"/>
    </source>
</evidence>
<dbReference type="NCBIfam" id="TIGR00377">
    <property type="entry name" value="ant_ant_sig"/>
    <property type="match status" value="1"/>
</dbReference>
<organism evidence="4 5">
    <name type="scientific">Streptomyces rhizosphaericus</name>
    <dbReference type="NCBI Taxonomy" id="114699"/>
    <lineage>
        <taxon>Bacteria</taxon>
        <taxon>Bacillati</taxon>
        <taxon>Actinomycetota</taxon>
        <taxon>Actinomycetes</taxon>
        <taxon>Kitasatosporales</taxon>
        <taxon>Streptomycetaceae</taxon>
        <taxon>Streptomyces</taxon>
        <taxon>Streptomyces violaceusniger group</taxon>
    </lineage>
</organism>
<keyword evidence="5" id="KW-1185">Reference proteome</keyword>
<dbReference type="InterPro" id="IPR036513">
    <property type="entry name" value="STAS_dom_sf"/>
</dbReference>
<name>A0ABN1S2K6_9ACTN</name>
<accession>A0ABN1S2K6</accession>
<dbReference type="Gene3D" id="3.30.750.24">
    <property type="entry name" value="STAS domain"/>
    <property type="match status" value="1"/>
</dbReference>
<sequence>MDALKISFHGQAVWPVIQVAGQLDPETRDQLRHQLDQLIATRNPARVIVDFSQLRLCDASGLSALIAANREARRRHGELRLVCPEGKVRRLLRLTQIARMIPVFDSVPQAIANGESSLYPTALRQGMQ</sequence>
<dbReference type="Pfam" id="PF01740">
    <property type="entry name" value="STAS"/>
    <property type="match status" value="1"/>
</dbReference>
<comment type="similarity">
    <text evidence="1 2">Belongs to the anti-sigma-factor antagonist family.</text>
</comment>
<dbReference type="EMBL" id="BAAAIE010000004">
    <property type="protein sequence ID" value="GAA0970965.1"/>
    <property type="molecule type" value="Genomic_DNA"/>
</dbReference>
<dbReference type="SUPFAM" id="SSF52091">
    <property type="entry name" value="SpoIIaa-like"/>
    <property type="match status" value="1"/>
</dbReference>
<dbReference type="PANTHER" id="PTHR33495">
    <property type="entry name" value="ANTI-SIGMA FACTOR ANTAGONIST TM_1081-RELATED-RELATED"/>
    <property type="match status" value="1"/>
</dbReference>
<evidence type="ECO:0000256" key="1">
    <source>
        <dbReference type="ARBA" id="ARBA00009013"/>
    </source>
</evidence>
<dbReference type="CDD" id="cd07043">
    <property type="entry name" value="STAS_anti-anti-sigma_factors"/>
    <property type="match status" value="1"/>
</dbReference>
<evidence type="ECO:0000313" key="4">
    <source>
        <dbReference type="EMBL" id="GAA0970965.1"/>
    </source>
</evidence>
<protein>
    <recommendedName>
        <fullName evidence="2">Anti-sigma factor antagonist</fullName>
    </recommendedName>
</protein>
<evidence type="ECO:0000256" key="2">
    <source>
        <dbReference type="RuleBase" id="RU003749"/>
    </source>
</evidence>
<gene>
    <name evidence="4" type="ORF">GCM10009576_011720</name>
</gene>
<proteinExistence type="inferred from homology"/>
<dbReference type="Proteomes" id="UP001500033">
    <property type="component" value="Unassembled WGS sequence"/>
</dbReference>
<dbReference type="PROSITE" id="PS50801">
    <property type="entry name" value="STAS"/>
    <property type="match status" value="1"/>
</dbReference>
<evidence type="ECO:0000259" key="3">
    <source>
        <dbReference type="PROSITE" id="PS50801"/>
    </source>
</evidence>
<feature type="domain" description="STAS" evidence="3">
    <location>
        <begin position="16"/>
        <end position="114"/>
    </location>
</feature>